<dbReference type="InterPro" id="IPR007110">
    <property type="entry name" value="Ig-like_dom"/>
</dbReference>
<evidence type="ECO:0000313" key="4">
    <source>
        <dbReference type="Proteomes" id="UP001652740"/>
    </source>
</evidence>
<protein>
    <submittedName>
        <fullName evidence="5">Uncharacterized protein LOC113517719</fullName>
    </submittedName>
</protein>
<dbReference type="Gene3D" id="2.60.40.10">
    <property type="entry name" value="Immunoglobulins"/>
    <property type="match status" value="1"/>
</dbReference>
<feature type="chain" id="PRO_5046882964" evidence="2">
    <location>
        <begin position="25"/>
        <end position="260"/>
    </location>
</feature>
<dbReference type="KEGG" id="gmw:113517719"/>
<evidence type="ECO:0000256" key="2">
    <source>
        <dbReference type="SAM" id="SignalP"/>
    </source>
</evidence>
<dbReference type="AlphaFoldDB" id="A0A6J1WSB8"/>
<organism evidence="4 5">
    <name type="scientific">Galleria mellonella</name>
    <name type="common">Greater wax moth</name>
    <dbReference type="NCBI Taxonomy" id="7137"/>
    <lineage>
        <taxon>Eukaryota</taxon>
        <taxon>Metazoa</taxon>
        <taxon>Ecdysozoa</taxon>
        <taxon>Arthropoda</taxon>
        <taxon>Hexapoda</taxon>
        <taxon>Insecta</taxon>
        <taxon>Pterygota</taxon>
        <taxon>Neoptera</taxon>
        <taxon>Endopterygota</taxon>
        <taxon>Lepidoptera</taxon>
        <taxon>Glossata</taxon>
        <taxon>Ditrysia</taxon>
        <taxon>Pyraloidea</taxon>
        <taxon>Pyralidae</taxon>
        <taxon>Galleriinae</taxon>
        <taxon>Galleria</taxon>
    </lineage>
</organism>
<keyword evidence="1" id="KW-1133">Transmembrane helix</keyword>
<dbReference type="RefSeq" id="XP_026758265.2">
    <property type="nucleotide sequence ID" value="XM_026902464.3"/>
</dbReference>
<proteinExistence type="predicted"/>
<dbReference type="Proteomes" id="UP001652740">
    <property type="component" value="Unplaced"/>
</dbReference>
<dbReference type="GeneID" id="113517719"/>
<feature type="domain" description="Ig-like" evidence="3">
    <location>
        <begin position="142"/>
        <end position="230"/>
    </location>
</feature>
<evidence type="ECO:0000313" key="5">
    <source>
        <dbReference type="RefSeq" id="XP_026758265.2"/>
    </source>
</evidence>
<accession>A0A6J1WSB8</accession>
<keyword evidence="4" id="KW-1185">Reference proteome</keyword>
<dbReference type="InParanoid" id="A0A6J1WSB8"/>
<reference evidence="5" key="1">
    <citation type="submission" date="2025-08" db="UniProtKB">
        <authorList>
            <consortium name="RefSeq"/>
        </authorList>
    </citation>
    <scope>IDENTIFICATION</scope>
    <source>
        <tissue evidence="5">Whole larvae</tissue>
    </source>
</reference>
<sequence>MADRGLLTCTVLLCFLFVIANSTTVHITEEWVPDVGWKLTCAWDFSKGDSLQSVNLFMDNQQFMIYRPVTHGATASRIWSLTESLIRIDCEEASKTCVLKLVPTEFTQKNFEFKCEVSGEGPKFMVGHDNYTLVTTIPSSEPEIIATRNKQTNQVSLNCTSSGLPAPKFTWIAGPDERVVPENFSSSAWNTSSKLWQSWSTFVLQSDESLPIKCLSVVPTNNKTPAKQIQYNAAISYATVGLSGAIKLILAVLLSTILTR</sequence>
<dbReference type="PROSITE" id="PS50835">
    <property type="entry name" value="IG_LIKE"/>
    <property type="match status" value="1"/>
</dbReference>
<keyword evidence="1" id="KW-0812">Transmembrane</keyword>
<evidence type="ECO:0000256" key="1">
    <source>
        <dbReference type="SAM" id="Phobius"/>
    </source>
</evidence>
<keyword evidence="2" id="KW-0732">Signal</keyword>
<feature type="signal peptide" evidence="2">
    <location>
        <begin position="1"/>
        <end position="24"/>
    </location>
</feature>
<keyword evidence="1" id="KW-0472">Membrane</keyword>
<name>A0A6J1WSB8_GALME</name>
<dbReference type="InterPro" id="IPR013783">
    <property type="entry name" value="Ig-like_fold"/>
</dbReference>
<evidence type="ECO:0000259" key="3">
    <source>
        <dbReference type="PROSITE" id="PS50835"/>
    </source>
</evidence>
<feature type="transmembrane region" description="Helical" evidence="1">
    <location>
        <begin position="234"/>
        <end position="258"/>
    </location>
</feature>
<gene>
    <name evidence="5" type="primary">LOC113517719</name>
</gene>